<organism evidence="2 3">
    <name type="scientific">Malus baccata</name>
    <name type="common">Siberian crab apple</name>
    <name type="synonym">Pyrus baccata</name>
    <dbReference type="NCBI Taxonomy" id="106549"/>
    <lineage>
        <taxon>Eukaryota</taxon>
        <taxon>Viridiplantae</taxon>
        <taxon>Streptophyta</taxon>
        <taxon>Embryophyta</taxon>
        <taxon>Tracheophyta</taxon>
        <taxon>Spermatophyta</taxon>
        <taxon>Magnoliopsida</taxon>
        <taxon>eudicotyledons</taxon>
        <taxon>Gunneridae</taxon>
        <taxon>Pentapetalae</taxon>
        <taxon>rosids</taxon>
        <taxon>fabids</taxon>
        <taxon>Rosales</taxon>
        <taxon>Rosaceae</taxon>
        <taxon>Amygdaloideae</taxon>
        <taxon>Maleae</taxon>
        <taxon>Malus</taxon>
    </lineage>
</organism>
<keyword evidence="3" id="KW-1185">Reference proteome</keyword>
<dbReference type="AlphaFoldDB" id="A0A540NRB6"/>
<dbReference type="EMBL" id="VIEB01000010">
    <property type="protein sequence ID" value="TQE13549.1"/>
    <property type="molecule type" value="Genomic_DNA"/>
</dbReference>
<name>A0A540NRB6_MALBA</name>
<dbReference type="Proteomes" id="UP000315295">
    <property type="component" value="Unassembled WGS sequence"/>
</dbReference>
<protein>
    <submittedName>
        <fullName evidence="2">Uncharacterized protein</fullName>
    </submittedName>
</protein>
<accession>A0A540NRB6</accession>
<sequence length="119" mass="14180">MVSMPKRLSTFTDDDMMCIIWKKTQKFSTQNVKNLQSRTVITQCNHNNRQQINDFVPTTNQDSRSGFVPSQTTKKNKYPEKFRAHYKTRLKKWLRAFTNYKEKPEMASCLQMNIFAYNL</sequence>
<reference evidence="2 3" key="1">
    <citation type="journal article" date="2019" name="G3 (Bethesda)">
        <title>Sequencing of a Wild Apple (Malus baccata) Genome Unravels the Differences Between Cultivated and Wild Apple Species Regarding Disease Resistance and Cold Tolerance.</title>
        <authorList>
            <person name="Chen X."/>
        </authorList>
    </citation>
    <scope>NUCLEOTIDE SEQUENCE [LARGE SCALE GENOMIC DNA]</scope>
    <source>
        <strain evidence="3">cv. Shandingzi</strain>
        <tissue evidence="2">Leaves</tissue>
    </source>
</reference>
<comment type="caution">
    <text evidence="2">The sequence shown here is derived from an EMBL/GenBank/DDBJ whole genome shotgun (WGS) entry which is preliminary data.</text>
</comment>
<evidence type="ECO:0000313" key="2">
    <source>
        <dbReference type="EMBL" id="TQE13549.1"/>
    </source>
</evidence>
<evidence type="ECO:0000256" key="1">
    <source>
        <dbReference type="SAM" id="MobiDB-lite"/>
    </source>
</evidence>
<proteinExistence type="predicted"/>
<feature type="compositionally biased region" description="Polar residues" evidence="1">
    <location>
        <begin position="54"/>
        <end position="73"/>
    </location>
</feature>
<gene>
    <name evidence="2" type="ORF">C1H46_000880</name>
</gene>
<evidence type="ECO:0000313" key="3">
    <source>
        <dbReference type="Proteomes" id="UP000315295"/>
    </source>
</evidence>
<feature type="region of interest" description="Disordered" evidence="1">
    <location>
        <begin position="54"/>
        <end position="74"/>
    </location>
</feature>